<sequence>MVGINICHADHMAVITLARIPQYVTLVTRKVVLSLLMFWNRFSLLLYVLFRWTFLDDYRGTDIAAFASNEGIGALPASRLICVEEKVVRSVSWKPTDIELFGVVQPKGANRNIQ</sequence>
<dbReference type="Proteomes" id="UP000887581">
    <property type="component" value="Unplaced"/>
</dbReference>
<accession>A0A915Q178</accession>
<evidence type="ECO:0000256" key="1">
    <source>
        <dbReference type="SAM" id="Phobius"/>
    </source>
</evidence>
<dbReference type="WBParaSite" id="sdigi.contig437.g8317.t1">
    <property type="protein sequence ID" value="sdigi.contig437.g8317.t1"/>
    <property type="gene ID" value="sdigi.contig437.g8317"/>
</dbReference>
<keyword evidence="1" id="KW-1133">Transmembrane helix</keyword>
<keyword evidence="1" id="KW-0812">Transmembrane</keyword>
<feature type="transmembrane region" description="Helical" evidence="1">
    <location>
        <begin position="31"/>
        <end position="50"/>
    </location>
</feature>
<keyword evidence="2" id="KW-1185">Reference proteome</keyword>
<dbReference type="AlphaFoldDB" id="A0A915Q178"/>
<protein>
    <submittedName>
        <fullName evidence="3">Uncharacterized protein</fullName>
    </submittedName>
</protein>
<evidence type="ECO:0000313" key="3">
    <source>
        <dbReference type="WBParaSite" id="sdigi.contig437.g8317.t1"/>
    </source>
</evidence>
<name>A0A915Q178_9BILA</name>
<reference evidence="3" key="1">
    <citation type="submission" date="2022-11" db="UniProtKB">
        <authorList>
            <consortium name="WormBaseParasite"/>
        </authorList>
    </citation>
    <scope>IDENTIFICATION</scope>
</reference>
<evidence type="ECO:0000313" key="2">
    <source>
        <dbReference type="Proteomes" id="UP000887581"/>
    </source>
</evidence>
<proteinExistence type="predicted"/>
<organism evidence="2 3">
    <name type="scientific">Setaria digitata</name>
    <dbReference type="NCBI Taxonomy" id="48799"/>
    <lineage>
        <taxon>Eukaryota</taxon>
        <taxon>Metazoa</taxon>
        <taxon>Ecdysozoa</taxon>
        <taxon>Nematoda</taxon>
        <taxon>Chromadorea</taxon>
        <taxon>Rhabditida</taxon>
        <taxon>Spirurina</taxon>
        <taxon>Spiruromorpha</taxon>
        <taxon>Filarioidea</taxon>
        <taxon>Setariidae</taxon>
        <taxon>Setaria</taxon>
    </lineage>
</organism>
<keyword evidence="1" id="KW-0472">Membrane</keyword>